<organism evidence="1 2">
    <name type="scientific">Grus japonensis</name>
    <name type="common">Japanese crane</name>
    <name type="synonym">Red-crowned crane</name>
    <dbReference type="NCBI Taxonomy" id="30415"/>
    <lineage>
        <taxon>Eukaryota</taxon>
        <taxon>Metazoa</taxon>
        <taxon>Chordata</taxon>
        <taxon>Craniata</taxon>
        <taxon>Vertebrata</taxon>
        <taxon>Euteleostomi</taxon>
        <taxon>Archelosauria</taxon>
        <taxon>Archosauria</taxon>
        <taxon>Dinosauria</taxon>
        <taxon>Saurischia</taxon>
        <taxon>Theropoda</taxon>
        <taxon>Coelurosauria</taxon>
        <taxon>Aves</taxon>
        <taxon>Neognathae</taxon>
        <taxon>Neoaves</taxon>
        <taxon>Gruiformes</taxon>
        <taxon>Gruidae</taxon>
        <taxon>Grus</taxon>
    </lineage>
</organism>
<dbReference type="AlphaFoldDB" id="A0ABC9YCK5"/>
<protein>
    <submittedName>
        <fullName evidence="1">Protein NYNRIN-like</fullName>
    </submittedName>
</protein>
<dbReference type="Gene3D" id="2.40.70.10">
    <property type="entry name" value="Acid Proteases"/>
    <property type="match status" value="1"/>
</dbReference>
<proteinExistence type="predicted"/>
<evidence type="ECO:0000313" key="2">
    <source>
        <dbReference type="Proteomes" id="UP001623348"/>
    </source>
</evidence>
<evidence type="ECO:0000313" key="1">
    <source>
        <dbReference type="EMBL" id="GAB0207316.1"/>
    </source>
</evidence>
<dbReference type="InterPro" id="IPR051320">
    <property type="entry name" value="Viral_Replic_Matur_Polypro"/>
</dbReference>
<dbReference type="PANTHER" id="PTHR33064">
    <property type="entry name" value="POL PROTEIN"/>
    <property type="match status" value="1"/>
</dbReference>
<gene>
    <name evidence="1" type="ORF">GRJ2_003197200</name>
</gene>
<accession>A0ABC9YCK5</accession>
<sequence length="171" mass="19359">MPLLGRDVLSKLNAQITFEKGKIQVTIPKDKALDAQVFMLQKEMPLPEIPKEVEDAMIPLVWASGTPGRSKAAEPVVIQLKPDAKPVRRKQYPVKLEARKGLEPVVEQFLKYGLLRECQSEYNTPILPVKKPHSEEYRLVQDLRAINQIVQDVHPVVANPYTLLTTLKESD</sequence>
<keyword evidence="2" id="KW-1185">Reference proteome</keyword>
<dbReference type="InterPro" id="IPR043502">
    <property type="entry name" value="DNA/RNA_pol_sf"/>
</dbReference>
<name>A0ABC9YCK5_GRUJA</name>
<dbReference type="Gene3D" id="3.10.10.10">
    <property type="entry name" value="HIV Type 1 Reverse Transcriptase, subunit A, domain 1"/>
    <property type="match status" value="1"/>
</dbReference>
<dbReference type="SUPFAM" id="SSF56672">
    <property type="entry name" value="DNA/RNA polymerases"/>
    <property type="match status" value="1"/>
</dbReference>
<comment type="caution">
    <text evidence="1">The sequence shown here is derived from an EMBL/GenBank/DDBJ whole genome shotgun (WGS) entry which is preliminary data.</text>
</comment>
<reference evidence="1 2" key="1">
    <citation type="submission" date="2024-06" db="EMBL/GenBank/DDBJ databases">
        <title>The draft genome of Grus japonensis, version 3.</title>
        <authorList>
            <person name="Nabeshima K."/>
            <person name="Suzuki S."/>
            <person name="Onuma M."/>
        </authorList>
    </citation>
    <scope>NUCLEOTIDE SEQUENCE [LARGE SCALE GENOMIC DNA]</scope>
    <source>
        <strain evidence="1 2">451A</strain>
    </source>
</reference>
<dbReference type="Proteomes" id="UP001623348">
    <property type="component" value="Unassembled WGS sequence"/>
</dbReference>
<dbReference type="EMBL" id="BAAFJT010000200">
    <property type="protein sequence ID" value="GAB0207316.1"/>
    <property type="molecule type" value="Genomic_DNA"/>
</dbReference>
<dbReference type="InterPro" id="IPR021109">
    <property type="entry name" value="Peptidase_aspartic_dom_sf"/>
</dbReference>
<dbReference type="PANTHER" id="PTHR33064:SF36">
    <property type="entry name" value="CCHC-TYPE DOMAIN-CONTAINING PROTEIN"/>
    <property type="match status" value="1"/>
</dbReference>